<dbReference type="OrthoDB" id="39734at10239"/>
<name>A0A1U9ZA72_9CAUD</name>
<protein>
    <recommendedName>
        <fullName evidence="3">Lipoprotein</fullName>
    </recommendedName>
</protein>
<dbReference type="KEGG" id="vg:40076461"/>
<reference evidence="1 2" key="1">
    <citation type="journal article" date="2019" name="Genomics">
        <title>Genomic analyses of a novel bacteriophage (VB_PmiS-Isfahan) within Siphoviridae family infecting Proteus mirabilis.</title>
        <authorList>
            <person name="Yazdi M."/>
            <person name="Bouzari M."/>
            <person name="Ghaemi E.A."/>
        </authorList>
    </citation>
    <scope>NUCLEOTIDE SEQUENCE [LARGE SCALE GENOMIC DNA]</scope>
</reference>
<organism evidence="1 2">
    <name type="scientific">Proteus phage VB_PmiS-Isfahan</name>
    <dbReference type="NCBI Taxonomy" id="1969841"/>
    <lineage>
        <taxon>Viruses</taxon>
        <taxon>Duplodnaviria</taxon>
        <taxon>Heunggongvirae</taxon>
        <taxon>Uroviricota</taxon>
        <taxon>Caudoviricetes</taxon>
        <taxon>Gorganvirus</taxon>
        <taxon>Gorganvirus isfahan</taxon>
    </lineage>
</organism>
<keyword evidence="2" id="KW-1185">Reference proteome</keyword>
<sequence length="81" mass="9217">MRTVILIVLSILVTGCDVIVDKPRVWHDDKRFVTCYMPPTRESIYCIPDNQLPSPDECAPGTVVNGDGHCISFKDKYTEFR</sequence>
<proteinExistence type="predicted"/>
<dbReference type="PROSITE" id="PS51257">
    <property type="entry name" value="PROKAR_LIPOPROTEIN"/>
    <property type="match status" value="1"/>
</dbReference>
<dbReference type="GeneID" id="40076461"/>
<dbReference type="RefSeq" id="YP_009600655.1">
    <property type="nucleotide sequence ID" value="NC_041925.1"/>
</dbReference>
<evidence type="ECO:0000313" key="2">
    <source>
        <dbReference type="Proteomes" id="UP000221468"/>
    </source>
</evidence>
<accession>A0A1U9ZA72</accession>
<dbReference type="Proteomes" id="UP000221468">
    <property type="component" value="Segment"/>
</dbReference>
<evidence type="ECO:0000313" key="1">
    <source>
        <dbReference type="EMBL" id="AQZ54619.1"/>
    </source>
</evidence>
<evidence type="ECO:0008006" key="3">
    <source>
        <dbReference type="Google" id="ProtNLM"/>
    </source>
</evidence>
<dbReference type="EMBL" id="KY742649">
    <property type="protein sequence ID" value="AQZ54619.1"/>
    <property type="molecule type" value="Genomic_DNA"/>
</dbReference>